<dbReference type="EMBL" id="KN837139">
    <property type="protein sequence ID" value="KIJ40999.1"/>
    <property type="molecule type" value="Genomic_DNA"/>
</dbReference>
<dbReference type="Proteomes" id="UP000054279">
    <property type="component" value="Unassembled WGS sequence"/>
</dbReference>
<evidence type="ECO:0000313" key="2">
    <source>
        <dbReference type="EMBL" id="KIJ40999.1"/>
    </source>
</evidence>
<dbReference type="InterPro" id="IPR002575">
    <property type="entry name" value="Aminoglycoside_PTrfase"/>
</dbReference>
<evidence type="ECO:0000313" key="3">
    <source>
        <dbReference type="Proteomes" id="UP000054279"/>
    </source>
</evidence>
<dbReference type="Pfam" id="PF01636">
    <property type="entry name" value="APH"/>
    <property type="match status" value="1"/>
</dbReference>
<keyword evidence="3" id="KW-1185">Reference proteome</keyword>
<protein>
    <recommendedName>
        <fullName evidence="1">Aminoglycoside phosphotransferase domain-containing protein</fullName>
    </recommendedName>
</protein>
<feature type="domain" description="Aminoglycoside phosphotransferase" evidence="1">
    <location>
        <begin position="105"/>
        <end position="274"/>
    </location>
</feature>
<accession>A0A0C9V1T4</accession>
<dbReference type="HOGENOM" id="CLU_040823_1_0_1"/>
<dbReference type="Gene3D" id="3.30.200.20">
    <property type="entry name" value="Phosphorylase Kinase, domain 1"/>
    <property type="match status" value="1"/>
</dbReference>
<name>A0A0C9V1T4_SPHS4</name>
<sequence>MSAAFDFKSYLSQLFDIPDANIQIQHLTGGLTNFTVRATFIGHIASLSNSTRTFPSVIAKHAPPYIASLGPTQALSTKRQVIEATALGLFSLNDGNGDTKILSSVLRRHPDIRIPEVVHHDEKNSLLIMSDLGKLPTLSEYLKVQSGPVNFAVILGDFLADLYTSTRDTVGEVAHLFENQETSASIGELIGSLPEKLLKSHGVPDAEALGKAIRNDLSNKAEGEQCFGMADLWPGSVLIGSNFLGLVDWEYAGISSAGAELGMLTAHLHIPLQSPILRVAHSQAVRNFVTDLLSAFSERFPARTDAFTRSALLSHGRELINALEFQPGELEGETHRKNLLETGERCIRAAVCDDPHRRSALLTQEERTLLRNLL</sequence>
<dbReference type="SUPFAM" id="SSF56112">
    <property type="entry name" value="Protein kinase-like (PK-like)"/>
    <property type="match status" value="1"/>
</dbReference>
<dbReference type="AlphaFoldDB" id="A0A0C9V1T4"/>
<organism evidence="2 3">
    <name type="scientific">Sphaerobolus stellatus (strain SS14)</name>
    <dbReference type="NCBI Taxonomy" id="990650"/>
    <lineage>
        <taxon>Eukaryota</taxon>
        <taxon>Fungi</taxon>
        <taxon>Dikarya</taxon>
        <taxon>Basidiomycota</taxon>
        <taxon>Agaricomycotina</taxon>
        <taxon>Agaricomycetes</taxon>
        <taxon>Phallomycetidae</taxon>
        <taxon>Geastrales</taxon>
        <taxon>Sphaerobolaceae</taxon>
        <taxon>Sphaerobolus</taxon>
    </lineage>
</organism>
<dbReference type="OrthoDB" id="25129at2759"/>
<gene>
    <name evidence="2" type="ORF">M422DRAFT_780461</name>
</gene>
<evidence type="ECO:0000259" key="1">
    <source>
        <dbReference type="Pfam" id="PF01636"/>
    </source>
</evidence>
<dbReference type="Gene3D" id="3.90.1200.10">
    <property type="match status" value="1"/>
</dbReference>
<dbReference type="InterPro" id="IPR011009">
    <property type="entry name" value="Kinase-like_dom_sf"/>
</dbReference>
<reference evidence="2 3" key="1">
    <citation type="submission" date="2014-06" db="EMBL/GenBank/DDBJ databases">
        <title>Evolutionary Origins and Diversification of the Mycorrhizal Mutualists.</title>
        <authorList>
            <consortium name="DOE Joint Genome Institute"/>
            <consortium name="Mycorrhizal Genomics Consortium"/>
            <person name="Kohler A."/>
            <person name="Kuo A."/>
            <person name="Nagy L.G."/>
            <person name="Floudas D."/>
            <person name="Copeland A."/>
            <person name="Barry K.W."/>
            <person name="Cichocki N."/>
            <person name="Veneault-Fourrey C."/>
            <person name="LaButti K."/>
            <person name="Lindquist E.A."/>
            <person name="Lipzen A."/>
            <person name="Lundell T."/>
            <person name="Morin E."/>
            <person name="Murat C."/>
            <person name="Riley R."/>
            <person name="Ohm R."/>
            <person name="Sun H."/>
            <person name="Tunlid A."/>
            <person name="Henrissat B."/>
            <person name="Grigoriev I.V."/>
            <person name="Hibbett D.S."/>
            <person name="Martin F."/>
        </authorList>
    </citation>
    <scope>NUCLEOTIDE SEQUENCE [LARGE SCALE GENOMIC DNA]</scope>
    <source>
        <strain evidence="2 3">SS14</strain>
    </source>
</reference>
<proteinExistence type="predicted"/>